<accession>J3NBY2</accession>
<organism evidence="1">
    <name type="scientific">Oryza brachyantha</name>
    <name type="common">malo sina</name>
    <dbReference type="NCBI Taxonomy" id="4533"/>
    <lineage>
        <taxon>Eukaryota</taxon>
        <taxon>Viridiplantae</taxon>
        <taxon>Streptophyta</taxon>
        <taxon>Embryophyta</taxon>
        <taxon>Tracheophyta</taxon>
        <taxon>Spermatophyta</taxon>
        <taxon>Magnoliopsida</taxon>
        <taxon>Liliopsida</taxon>
        <taxon>Poales</taxon>
        <taxon>Poaceae</taxon>
        <taxon>BOP clade</taxon>
        <taxon>Oryzoideae</taxon>
        <taxon>Oryzeae</taxon>
        <taxon>Oryzinae</taxon>
        <taxon>Oryza</taxon>
    </lineage>
</organism>
<dbReference type="Proteomes" id="UP000006038">
    <property type="component" value="Chromosome 12"/>
</dbReference>
<dbReference type="EnsemblPlants" id="OB12G14900.1">
    <property type="protein sequence ID" value="OB12G14900.1"/>
    <property type="gene ID" value="OB12G14900"/>
</dbReference>
<dbReference type="Gramene" id="OB12G14900.1">
    <property type="protein sequence ID" value="OB12G14900.1"/>
    <property type="gene ID" value="OB12G14900"/>
</dbReference>
<evidence type="ECO:0000313" key="2">
    <source>
        <dbReference type="Proteomes" id="UP000006038"/>
    </source>
</evidence>
<protein>
    <submittedName>
        <fullName evidence="1">Uncharacterized protein</fullName>
    </submittedName>
</protein>
<name>J3NBY2_ORYBR</name>
<keyword evidence="2" id="KW-1185">Reference proteome</keyword>
<sequence length="111" mass="12453">MKKSQDRLGAKLSNKLKVKNTQTDVLIKIDDAWYIEYLRLVVGIGRDEKHLVATDGHVQACIPLAVYPHRLGPPPDICVSPLQYILIGCPPSMIYARSSVDLPRLNCWSEP</sequence>
<evidence type="ECO:0000313" key="1">
    <source>
        <dbReference type="EnsemblPlants" id="OB12G14900.1"/>
    </source>
</evidence>
<reference evidence="1" key="2">
    <citation type="submission" date="2013-04" db="UniProtKB">
        <authorList>
            <consortium name="EnsemblPlants"/>
        </authorList>
    </citation>
    <scope>IDENTIFICATION</scope>
</reference>
<dbReference type="AlphaFoldDB" id="J3NBY2"/>
<reference evidence="1" key="1">
    <citation type="journal article" date="2013" name="Nat. Commun.">
        <title>Whole-genome sequencing of Oryza brachyantha reveals mechanisms underlying Oryza genome evolution.</title>
        <authorList>
            <person name="Chen J."/>
            <person name="Huang Q."/>
            <person name="Gao D."/>
            <person name="Wang J."/>
            <person name="Lang Y."/>
            <person name="Liu T."/>
            <person name="Li B."/>
            <person name="Bai Z."/>
            <person name="Luis Goicoechea J."/>
            <person name="Liang C."/>
            <person name="Chen C."/>
            <person name="Zhang W."/>
            <person name="Sun S."/>
            <person name="Liao Y."/>
            <person name="Zhang X."/>
            <person name="Yang L."/>
            <person name="Song C."/>
            <person name="Wang M."/>
            <person name="Shi J."/>
            <person name="Liu G."/>
            <person name="Liu J."/>
            <person name="Zhou H."/>
            <person name="Zhou W."/>
            <person name="Yu Q."/>
            <person name="An N."/>
            <person name="Chen Y."/>
            <person name="Cai Q."/>
            <person name="Wang B."/>
            <person name="Liu B."/>
            <person name="Min J."/>
            <person name="Huang Y."/>
            <person name="Wu H."/>
            <person name="Li Z."/>
            <person name="Zhang Y."/>
            <person name="Yin Y."/>
            <person name="Song W."/>
            <person name="Jiang J."/>
            <person name="Jackson S.A."/>
            <person name="Wing R.A."/>
            <person name="Wang J."/>
            <person name="Chen M."/>
        </authorList>
    </citation>
    <scope>NUCLEOTIDE SEQUENCE [LARGE SCALE GENOMIC DNA]</scope>
    <source>
        <strain evidence="1">cv. IRGC 101232</strain>
    </source>
</reference>
<proteinExistence type="predicted"/>
<dbReference type="HOGENOM" id="CLU_2162302_0_0_1"/>